<sequence length="144" mass="15978">MGILMEGKTAGLGAQKSSGKLISKHPTMKVFSHKKIKTTMYLKASTPYISALKRIGKLLGSLRRHGAEYVSVLGMGKAVEKCLSVACHYEGERAYRVEVRTQSVSVFDEIADSDDSEIDIRDEDRETRLQPRNLSGVEVRIYAS</sequence>
<dbReference type="InterPro" id="IPR014612">
    <property type="entry name" value="Pop7/Rpp20"/>
</dbReference>
<dbReference type="GO" id="GO:0005655">
    <property type="term" value="C:nucleolar ribonuclease P complex"/>
    <property type="evidence" value="ECO:0007669"/>
    <property type="project" value="InterPro"/>
</dbReference>
<keyword evidence="2" id="KW-0819">tRNA processing</keyword>
<evidence type="ECO:0000256" key="3">
    <source>
        <dbReference type="ARBA" id="ARBA00023242"/>
    </source>
</evidence>
<proteinExistence type="predicted"/>
<dbReference type="GO" id="GO:0004526">
    <property type="term" value="F:ribonuclease P activity"/>
    <property type="evidence" value="ECO:0007669"/>
    <property type="project" value="TreeGrafter"/>
</dbReference>
<evidence type="ECO:0000313" key="5">
    <source>
        <dbReference type="Proteomes" id="UP000191024"/>
    </source>
</evidence>
<dbReference type="STRING" id="1230905.A0A1G4JN43"/>
<dbReference type="Pfam" id="PF12328">
    <property type="entry name" value="Rpp20"/>
    <property type="match status" value="1"/>
</dbReference>
<name>A0A1G4JN43_9SACH</name>
<dbReference type="EMBL" id="LT598465">
    <property type="protein sequence ID" value="SCU92014.1"/>
    <property type="molecule type" value="Genomic_DNA"/>
</dbReference>
<dbReference type="GO" id="GO:0006364">
    <property type="term" value="P:rRNA processing"/>
    <property type="evidence" value="ECO:0007669"/>
    <property type="project" value="TreeGrafter"/>
</dbReference>
<evidence type="ECO:0000256" key="1">
    <source>
        <dbReference type="ARBA" id="ARBA00004123"/>
    </source>
</evidence>
<keyword evidence="5" id="KW-1185">Reference proteome</keyword>
<dbReference type="AlphaFoldDB" id="A0A1G4JN43"/>
<dbReference type="GO" id="GO:0001682">
    <property type="term" value="P:tRNA 5'-leader removal"/>
    <property type="evidence" value="ECO:0007669"/>
    <property type="project" value="InterPro"/>
</dbReference>
<protein>
    <submittedName>
        <fullName evidence="4">LAMI_0E08350g1_1</fullName>
    </submittedName>
</protein>
<dbReference type="GO" id="GO:0000171">
    <property type="term" value="F:ribonuclease MRP activity"/>
    <property type="evidence" value="ECO:0007669"/>
    <property type="project" value="TreeGrafter"/>
</dbReference>
<dbReference type="Proteomes" id="UP000191024">
    <property type="component" value="Chromosome E"/>
</dbReference>
<accession>A0A1G4JN43</accession>
<dbReference type="Gene3D" id="3.30.110.20">
    <property type="entry name" value="Alba-like domain"/>
    <property type="match status" value="1"/>
</dbReference>
<dbReference type="InterPro" id="IPR020241">
    <property type="entry name" value="RNase_P/MRP_Pop7_fungi"/>
</dbReference>
<comment type="subcellular location">
    <subcellularLocation>
        <location evidence="1">Nucleus</location>
    </subcellularLocation>
</comment>
<reference evidence="4 5" key="1">
    <citation type="submission" date="2016-03" db="EMBL/GenBank/DDBJ databases">
        <authorList>
            <person name="Devillers H."/>
        </authorList>
    </citation>
    <scope>NUCLEOTIDE SEQUENCE [LARGE SCALE GENOMIC DNA]</scope>
    <source>
        <strain evidence="4">CBS 11717</strain>
    </source>
</reference>
<dbReference type="OrthoDB" id="5416589at2759"/>
<dbReference type="GO" id="GO:0000172">
    <property type="term" value="C:ribonuclease MRP complex"/>
    <property type="evidence" value="ECO:0007669"/>
    <property type="project" value="InterPro"/>
</dbReference>
<keyword evidence="3" id="KW-0539">Nucleus</keyword>
<evidence type="ECO:0000313" key="4">
    <source>
        <dbReference type="EMBL" id="SCU92014.1"/>
    </source>
</evidence>
<dbReference type="GO" id="GO:0003723">
    <property type="term" value="F:RNA binding"/>
    <property type="evidence" value="ECO:0007669"/>
    <property type="project" value="TreeGrafter"/>
</dbReference>
<dbReference type="PANTHER" id="PTHR28256">
    <property type="entry name" value="RIBONUCLEASES P/MRP PROTEIN SUBUNIT POP7"/>
    <property type="match status" value="1"/>
</dbReference>
<dbReference type="GO" id="GO:0000294">
    <property type="term" value="P:nuclear-transcribed mRNA catabolic process, RNase MRP-dependent"/>
    <property type="evidence" value="ECO:0007669"/>
    <property type="project" value="TreeGrafter"/>
</dbReference>
<organism evidence="4 5">
    <name type="scientific">Lachancea mirantina</name>
    <dbReference type="NCBI Taxonomy" id="1230905"/>
    <lineage>
        <taxon>Eukaryota</taxon>
        <taxon>Fungi</taxon>
        <taxon>Dikarya</taxon>
        <taxon>Ascomycota</taxon>
        <taxon>Saccharomycotina</taxon>
        <taxon>Saccharomycetes</taxon>
        <taxon>Saccharomycetales</taxon>
        <taxon>Saccharomycetaceae</taxon>
        <taxon>Lachancea</taxon>
    </lineage>
</organism>
<evidence type="ECO:0000256" key="2">
    <source>
        <dbReference type="ARBA" id="ARBA00022694"/>
    </source>
</evidence>
<dbReference type="PANTHER" id="PTHR28256:SF1">
    <property type="entry name" value="RIBONUCLEASES P_MRP PROTEIN SUBUNIT POP7"/>
    <property type="match status" value="1"/>
</dbReference>
<dbReference type="InterPro" id="IPR036882">
    <property type="entry name" value="Alba-like_dom_sf"/>
</dbReference>
<dbReference type="GO" id="GO:0034965">
    <property type="term" value="P:intronic box C/D snoRNA processing"/>
    <property type="evidence" value="ECO:0007669"/>
    <property type="project" value="TreeGrafter"/>
</dbReference>
<gene>
    <name evidence="4" type="ORF">LAMI_0E08350G</name>
</gene>